<organism evidence="3 4">
    <name type="scientific">Acer negundo</name>
    <name type="common">Box elder</name>
    <dbReference type="NCBI Taxonomy" id="4023"/>
    <lineage>
        <taxon>Eukaryota</taxon>
        <taxon>Viridiplantae</taxon>
        <taxon>Streptophyta</taxon>
        <taxon>Embryophyta</taxon>
        <taxon>Tracheophyta</taxon>
        <taxon>Spermatophyta</taxon>
        <taxon>Magnoliopsida</taxon>
        <taxon>eudicotyledons</taxon>
        <taxon>Gunneridae</taxon>
        <taxon>Pentapetalae</taxon>
        <taxon>rosids</taxon>
        <taxon>malvids</taxon>
        <taxon>Sapindales</taxon>
        <taxon>Sapindaceae</taxon>
        <taxon>Hippocastanoideae</taxon>
        <taxon>Acereae</taxon>
        <taxon>Acer</taxon>
    </lineage>
</organism>
<evidence type="ECO:0000313" key="4">
    <source>
        <dbReference type="Proteomes" id="UP001064489"/>
    </source>
</evidence>
<accession>A0AAD5J5Y4</accession>
<dbReference type="AlphaFoldDB" id="A0AAD5J5Y4"/>
<dbReference type="SUPFAM" id="SSF101447">
    <property type="entry name" value="Formin homology 2 domain (FH2 domain)"/>
    <property type="match status" value="1"/>
</dbReference>
<reference evidence="3" key="1">
    <citation type="journal article" date="2022" name="Plant J.">
        <title>Strategies of tolerance reflected in two North American maple genomes.</title>
        <authorList>
            <person name="McEvoy S.L."/>
            <person name="Sezen U.U."/>
            <person name="Trouern-Trend A."/>
            <person name="McMahon S.M."/>
            <person name="Schaberg P.G."/>
            <person name="Yang J."/>
            <person name="Wegrzyn J.L."/>
            <person name="Swenson N.G."/>
        </authorList>
    </citation>
    <scope>NUCLEOTIDE SEQUENCE</scope>
    <source>
        <strain evidence="3">91603</strain>
    </source>
</reference>
<sequence length="70" mass="8209">MVPTKEEEVNFSSYRRDINELGSAEKFVKAILFIPFAFTLAEVMLFRETVEDEMFHLRNSFSMLEATLKN</sequence>
<dbReference type="InterPro" id="IPR042201">
    <property type="entry name" value="FH2_Formin_sf"/>
</dbReference>
<evidence type="ECO:0000313" key="3">
    <source>
        <dbReference type="EMBL" id="KAI9186779.1"/>
    </source>
</evidence>
<evidence type="ECO:0000259" key="2">
    <source>
        <dbReference type="PROSITE" id="PS51444"/>
    </source>
</evidence>
<dbReference type="GO" id="GO:0045010">
    <property type="term" value="P:actin nucleation"/>
    <property type="evidence" value="ECO:0007669"/>
    <property type="project" value="InterPro"/>
</dbReference>
<dbReference type="InterPro" id="IPR027643">
    <property type="entry name" value="Formin-like_plant"/>
</dbReference>
<dbReference type="Pfam" id="PF02181">
    <property type="entry name" value="FH2"/>
    <property type="match status" value="1"/>
</dbReference>
<dbReference type="GO" id="GO:0051015">
    <property type="term" value="F:actin filament binding"/>
    <property type="evidence" value="ECO:0007669"/>
    <property type="project" value="InterPro"/>
</dbReference>
<dbReference type="PANTHER" id="PTHR23213">
    <property type="entry name" value="FORMIN-RELATED"/>
    <property type="match status" value="1"/>
</dbReference>
<dbReference type="InterPro" id="IPR015425">
    <property type="entry name" value="FH2_Formin"/>
</dbReference>
<proteinExistence type="inferred from homology"/>
<feature type="domain" description="FH2" evidence="2">
    <location>
        <begin position="1"/>
        <end position="70"/>
    </location>
</feature>
<comment type="similarity">
    <text evidence="1">Belongs to the formin-like family. Class-I subfamily.</text>
</comment>
<dbReference type="PROSITE" id="PS51444">
    <property type="entry name" value="FH2"/>
    <property type="match status" value="1"/>
</dbReference>
<comment type="caution">
    <text evidence="3">The sequence shown here is derived from an EMBL/GenBank/DDBJ whole genome shotgun (WGS) entry which is preliminary data.</text>
</comment>
<name>A0AAD5J5Y4_ACENE</name>
<reference evidence="3" key="2">
    <citation type="submission" date="2023-02" db="EMBL/GenBank/DDBJ databases">
        <authorList>
            <person name="Swenson N.G."/>
            <person name="Wegrzyn J.L."/>
            <person name="Mcevoy S.L."/>
        </authorList>
    </citation>
    <scope>NUCLEOTIDE SEQUENCE</scope>
    <source>
        <strain evidence="3">91603</strain>
        <tissue evidence="3">Leaf</tissue>
    </source>
</reference>
<keyword evidence="4" id="KW-1185">Reference proteome</keyword>
<dbReference type="Proteomes" id="UP001064489">
    <property type="component" value="Chromosome 3"/>
</dbReference>
<protein>
    <recommendedName>
        <fullName evidence="2">FH2 domain-containing protein</fullName>
    </recommendedName>
</protein>
<dbReference type="PANTHER" id="PTHR23213:SF177">
    <property type="entry name" value="FORMIN-LIKE PROTEIN 11"/>
    <property type="match status" value="1"/>
</dbReference>
<dbReference type="Gene3D" id="1.20.58.2220">
    <property type="entry name" value="Formin, FH2 domain"/>
    <property type="match status" value="1"/>
</dbReference>
<dbReference type="EMBL" id="JAJSOW010000100">
    <property type="protein sequence ID" value="KAI9186779.1"/>
    <property type="molecule type" value="Genomic_DNA"/>
</dbReference>
<gene>
    <name evidence="3" type="ORF">LWI28_020766</name>
</gene>
<evidence type="ECO:0000256" key="1">
    <source>
        <dbReference type="ARBA" id="ARBA00025793"/>
    </source>
</evidence>